<keyword evidence="3" id="KW-1185">Reference proteome</keyword>
<feature type="signal peptide" evidence="1">
    <location>
        <begin position="1"/>
        <end position="20"/>
    </location>
</feature>
<accession>A0A370GRF2</accession>
<evidence type="ECO:0000256" key="1">
    <source>
        <dbReference type="SAM" id="SignalP"/>
    </source>
</evidence>
<feature type="chain" id="PRO_5016629913" description="Outer membrane protein beta-barrel domain-containing protein" evidence="1">
    <location>
        <begin position="21"/>
        <end position="167"/>
    </location>
</feature>
<reference evidence="2 3" key="1">
    <citation type="submission" date="2018-07" db="EMBL/GenBank/DDBJ databases">
        <title>Genomic Encyclopedia of Type Strains, Phase IV (KMG-IV): sequencing the most valuable type-strain genomes for metagenomic binning, comparative biology and taxonomic classification.</title>
        <authorList>
            <person name="Goeker M."/>
        </authorList>
    </citation>
    <scope>NUCLEOTIDE SEQUENCE [LARGE SCALE GENOMIC DNA]</scope>
    <source>
        <strain evidence="2 3">DSM 16500</strain>
    </source>
</reference>
<gene>
    <name evidence="2" type="ORF">C8D86_10915</name>
</gene>
<protein>
    <recommendedName>
        <fullName evidence="4">Outer membrane protein beta-barrel domain-containing protein</fullName>
    </recommendedName>
</protein>
<dbReference type="RefSeq" id="WP_114834208.1">
    <property type="nucleotide sequence ID" value="NZ_LR699114.1"/>
</dbReference>
<keyword evidence="1" id="KW-0732">Signal</keyword>
<sequence length="167" mass="17983">MKFKLMVSACVVMFSSMTYAAGMQANDGRYAVQAAIVTGGNFGVGLVHYTSSTEIGATVSGKFNNASNRTALFTPAIFAGFRKPLGERTTFAYGLDLASKFGQDEGQHIDENIQIGPYISLEQALTNNLLLVGWIEPYTFEYEKKAGSSTTTQRLFGAGGLGLSYLF</sequence>
<name>A0A370GRF2_9COXI</name>
<proteinExistence type="predicted"/>
<organism evidence="2 3">
    <name type="scientific">Aquicella lusitana</name>
    <dbReference type="NCBI Taxonomy" id="254246"/>
    <lineage>
        <taxon>Bacteria</taxon>
        <taxon>Pseudomonadati</taxon>
        <taxon>Pseudomonadota</taxon>
        <taxon>Gammaproteobacteria</taxon>
        <taxon>Legionellales</taxon>
        <taxon>Coxiellaceae</taxon>
        <taxon>Aquicella</taxon>
    </lineage>
</organism>
<comment type="caution">
    <text evidence="2">The sequence shown here is derived from an EMBL/GenBank/DDBJ whole genome shotgun (WGS) entry which is preliminary data.</text>
</comment>
<dbReference type="AlphaFoldDB" id="A0A370GRF2"/>
<dbReference type="EMBL" id="QQAX01000009">
    <property type="protein sequence ID" value="RDI44533.1"/>
    <property type="molecule type" value="Genomic_DNA"/>
</dbReference>
<evidence type="ECO:0008006" key="4">
    <source>
        <dbReference type="Google" id="ProtNLM"/>
    </source>
</evidence>
<evidence type="ECO:0000313" key="2">
    <source>
        <dbReference type="EMBL" id="RDI44533.1"/>
    </source>
</evidence>
<evidence type="ECO:0000313" key="3">
    <source>
        <dbReference type="Proteomes" id="UP000254720"/>
    </source>
</evidence>
<dbReference type="Proteomes" id="UP000254720">
    <property type="component" value="Unassembled WGS sequence"/>
</dbReference>